<dbReference type="EMBL" id="LT578453">
    <property type="protein sequence ID" value="SBO46589.1"/>
    <property type="molecule type" value="Genomic_DNA"/>
</dbReference>
<evidence type="ECO:0000313" key="4">
    <source>
        <dbReference type="EMBL" id="WHO15801.1"/>
    </source>
</evidence>
<organism evidence="3 5">
    <name type="scientific">Mycoplasmopsis bovis</name>
    <name type="common">Mycoplasma bovis</name>
    <dbReference type="NCBI Taxonomy" id="28903"/>
    <lineage>
        <taxon>Bacteria</taxon>
        <taxon>Bacillati</taxon>
        <taxon>Mycoplasmatota</taxon>
        <taxon>Mycoplasmoidales</taxon>
        <taxon>Metamycoplasmataceae</taxon>
        <taxon>Mycoplasmopsis</taxon>
    </lineage>
</organism>
<gene>
    <name evidence="4" type="ORF">HYD69_05055</name>
    <name evidence="3" type="ORF">MBOVJF4278_00829</name>
</gene>
<reference evidence="4 6" key="2">
    <citation type="journal article" date="2020" name="Vet. Res.">
        <title>Phylogenomic analysis of Mycoplasma bovis from Belgian veal, dairy and beef herds.</title>
        <authorList>
            <person name="Bokma J."/>
            <person name="Vereecke N."/>
            <person name="De Bleecker K."/>
            <person name="Callens J."/>
            <person name="Ribbens S."/>
            <person name="Nauwynck H."/>
            <person name="Haesebrouck F."/>
            <person name="Theuns S."/>
            <person name="Boyen F."/>
            <person name="Pardon B."/>
        </authorList>
    </citation>
    <scope>NUCLEOTIDE SEQUENCE [LARGE SCALE GENOMIC DNA]</scope>
    <source>
        <strain evidence="4 6">Mb222</strain>
    </source>
</reference>
<feature type="region of interest" description="Disordered" evidence="1">
    <location>
        <begin position="45"/>
        <end position="97"/>
    </location>
</feature>
<dbReference type="AlphaFoldDB" id="A0A2N8U3J7"/>
<protein>
    <recommendedName>
        <fullName evidence="7">Lipoprotein</fullName>
    </recommendedName>
</protein>
<name>A0A2N8U3J7_MYCBV</name>
<evidence type="ECO:0000256" key="2">
    <source>
        <dbReference type="SAM" id="SignalP"/>
    </source>
</evidence>
<keyword evidence="6" id="KW-1185">Reference proteome</keyword>
<feature type="chain" id="PRO_5014614705" description="Lipoprotein" evidence="2">
    <location>
        <begin position="36"/>
        <end position="151"/>
    </location>
</feature>
<evidence type="ECO:0000313" key="5">
    <source>
        <dbReference type="Proteomes" id="UP000233776"/>
    </source>
</evidence>
<reference evidence="3 5" key="1">
    <citation type="submission" date="2016-06" db="EMBL/GenBank/DDBJ databases">
        <authorList>
            <person name="Kjaerup R.B."/>
            <person name="Dalgaard T.S."/>
            <person name="Juul-Madsen H.R."/>
        </authorList>
    </citation>
    <scope>NUCLEOTIDE SEQUENCE [LARGE SCALE GENOMIC DNA]</scope>
    <source>
        <strain evidence="3">JF4278</strain>
    </source>
</reference>
<feature type="compositionally biased region" description="Low complexity" evidence="1">
    <location>
        <begin position="70"/>
        <end position="80"/>
    </location>
</feature>
<proteinExistence type="predicted"/>
<feature type="signal peptide" evidence="2">
    <location>
        <begin position="1"/>
        <end position="35"/>
    </location>
</feature>
<dbReference type="RefSeq" id="WP_235653898.1">
    <property type="nucleotide sequence ID" value="NZ_CP058432.1"/>
</dbReference>
<dbReference type="Proteomes" id="UP000596039">
    <property type="component" value="Chromosome"/>
</dbReference>
<dbReference type="STRING" id="28903.B0W43_04125"/>
<keyword evidence="2" id="KW-0732">Signal</keyword>
<evidence type="ECO:0000256" key="1">
    <source>
        <dbReference type="SAM" id="MobiDB-lite"/>
    </source>
</evidence>
<feature type="compositionally biased region" description="Basic and acidic residues" evidence="1">
    <location>
        <begin position="84"/>
        <end position="97"/>
    </location>
</feature>
<reference evidence="4" key="3">
    <citation type="submission" date="2021-04" db="EMBL/GenBank/DDBJ databases">
        <authorList>
            <person name="Vereecke N."/>
            <person name="Bokma J."/>
        </authorList>
    </citation>
    <scope>NUCLEOTIDE SEQUENCE</scope>
    <source>
        <strain evidence="4">Mb222</strain>
    </source>
</reference>
<dbReference type="EMBL" id="CP058496">
    <property type="protein sequence ID" value="WHO15801.1"/>
    <property type="molecule type" value="Genomic_DNA"/>
</dbReference>
<evidence type="ECO:0000313" key="6">
    <source>
        <dbReference type="Proteomes" id="UP000596039"/>
    </source>
</evidence>
<accession>A0A2N8U3J7</accession>
<feature type="compositionally biased region" description="Basic and acidic residues" evidence="1">
    <location>
        <begin position="46"/>
        <end position="67"/>
    </location>
</feature>
<evidence type="ECO:0008006" key="7">
    <source>
        <dbReference type="Google" id="ProtNLM"/>
    </source>
</evidence>
<dbReference type="Proteomes" id="UP000233776">
    <property type="component" value="Chromosome I"/>
</dbReference>
<sequence>MKVQNFILQYRKNIMKKKFMLRVSGATLLATPVVAASCVNETNIKAQEDKKEKEASKKEIMKEENKTKNKSLSSSTTESTKIAEASKTEAPKPKLAVRDSSNDSIFETWYTGSITKEKATLKKSKTEETPEAKIFDRLYPSLRIKYKSYTP</sequence>
<evidence type="ECO:0000313" key="3">
    <source>
        <dbReference type="EMBL" id="SBO46589.1"/>
    </source>
</evidence>